<name>A0AAJ1WUW4_9HYPH</name>
<gene>
    <name evidence="4" type="ORF">ABS770_05880</name>
    <name evidence="3" type="ORF">QO001_000913</name>
</gene>
<evidence type="ECO:0000313" key="6">
    <source>
        <dbReference type="Proteomes" id="UP001432995"/>
    </source>
</evidence>
<reference evidence="4" key="2">
    <citation type="submission" date="2024-06" db="EMBL/GenBank/DDBJ databases">
        <authorList>
            <person name="Campbell A.G."/>
        </authorList>
    </citation>
    <scope>NUCLEOTIDE SEQUENCE</scope>
    <source>
        <strain evidence="4">EM17</strain>
    </source>
</reference>
<keyword evidence="2" id="KW-0812">Transmembrane</keyword>
<dbReference type="PANTHER" id="PTHR32309">
    <property type="entry name" value="TYROSINE-PROTEIN KINASE"/>
    <property type="match status" value="1"/>
</dbReference>
<evidence type="ECO:0000313" key="5">
    <source>
        <dbReference type="Proteomes" id="UP001223420"/>
    </source>
</evidence>
<evidence type="ECO:0000256" key="1">
    <source>
        <dbReference type="SAM" id="Coils"/>
    </source>
</evidence>
<dbReference type="GO" id="GO:0005886">
    <property type="term" value="C:plasma membrane"/>
    <property type="evidence" value="ECO:0007669"/>
    <property type="project" value="TreeGrafter"/>
</dbReference>
<protein>
    <submittedName>
        <fullName evidence="3">Capsular polysaccharide transport system permease protein</fullName>
    </submittedName>
    <submittedName>
        <fullName evidence="4">Capsule biosynthesis protein</fullName>
    </submittedName>
</protein>
<dbReference type="Proteomes" id="UP001223420">
    <property type="component" value="Unassembled WGS sequence"/>
</dbReference>
<keyword evidence="1" id="KW-0175">Coiled coil</keyword>
<dbReference type="Proteomes" id="UP001432995">
    <property type="component" value="Unassembled WGS sequence"/>
</dbReference>
<dbReference type="EMBL" id="JAUSWL010000001">
    <property type="protein sequence ID" value="MDQ0542005.1"/>
    <property type="molecule type" value="Genomic_DNA"/>
</dbReference>
<comment type="caution">
    <text evidence="3">The sequence shown here is derived from an EMBL/GenBank/DDBJ whole genome shotgun (WGS) entry which is preliminary data.</text>
</comment>
<evidence type="ECO:0000256" key="2">
    <source>
        <dbReference type="SAM" id="Phobius"/>
    </source>
</evidence>
<dbReference type="PANTHER" id="PTHR32309:SF13">
    <property type="entry name" value="FERRIC ENTEROBACTIN TRANSPORT PROTEIN FEPE"/>
    <property type="match status" value="1"/>
</dbReference>
<dbReference type="AlphaFoldDB" id="A0AAJ1WUW4"/>
<dbReference type="GO" id="GO:0004713">
    <property type="term" value="F:protein tyrosine kinase activity"/>
    <property type="evidence" value="ECO:0007669"/>
    <property type="project" value="TreeGrafter"/>
</dbReference>
<evidence type="ECO:0000313" key="4">
    <source>
        <dbReference type="EMBL" id="MER2287783.1"/>
    </source>
</evidence>
<dbReference type="RefSeq" id="WP_007566488.1">
    <property type="nucleotide sequence ID" value="NZ_JAJALK010000006.1"/>
</dbReference>
<sequence>MNMEIRKAEGQPLTTADRQQAVTESLRQIARMSRFVDRKKGIRSYQSHVKNDPWIPILFVICFVLPTLVGAVYFGLIASDRYVSEARFAIRPALGTADKAAPDSVGTSSGVPSQMVAQDTLITNEYIHSRPMIEAIEAKLPIRAWFSRDSIDYFSRFDAEKPIEKFLRYWKRRVGVDVESGSGIMSLTVEAFDPDESLAIAKAVMTEAERMVNDLSVKAREDAVAESSRELKIAEDRMTKIRLAMRDLRNREGVLDAQKSNEANLKIVSELRAARINLAVQLAIGQRDLGPESRRIIDIKQQIKDLDENIARIERQSASQDPEQKRLLSDALTRFEALENDRKNAEKYYQQVLTAHERARIVAARQIEFFSPIVEPVKAESSVEPRRILLISLVTAGAAVLFAASMFARKMMN</sequence>
<keyword evidence="6" id="KW-1185">Reference proteome</keyword>
<keyword evidence="2" id="KW-1133">Transmembrane helix</keyword>
<feature type="transmembrane region" description="Helical" evidence="2">
    <location>
        <begin position="54"/>
        <end position="78"/>
    </location>
</feature>
<dbReference type="InterPro" id="IPR050445">
    <property type="entry name" value="Bact_polysacc_biosynth/exp"/>
</dbReference>
<dbReference type="EMBL" id="JBELQD010000003">
    <property type="protein sequence ID" value="MER2287783.1"/>
    <property type="molecule type" value="Genomic_DNA"/>
</dbReference>
<feature type="transmembrane region" description="Helical" evidence="2">
    <location>
        <begin position="388"/>
        <end position="408"/>
    </location>
</feature>
<keyword evidence="2" id="KW-0472">Membrane</keyword>
<reference evidence="3" key="1">
    <citation type="submission" date="2023-07" db="EMBL/GenBank/DDBJ databases">
        <title>Genomic Encyclopedia of Type Strains, Phase IV (KMG-IV): sequencing the most valuable type-strain genomes for metagenomic binning, comparative biology and taxonomic classification.</title>
        <authorList>
            <person name="Goeker M."/>
        </authorList>
    </citation>
    <scope>NUCLEOTIDE SEQUENCE</scope>
    <source>
        <strain evidence="3">DSM 19569</strain>
    </source>
</reference>
<proteinExistence type="predicted"/>
<organism evidence="3 5">
    <name type="scientific">Methylobacterium brachiatum</name>
    <dbReference type="NCBI Taxonomy" id="269660"/>
    <lineage>
        <taxon>Bacteria</taxon>
        <taxon>Pseudomonadati</taxon>
        <taxon>Pseudomonadota</taxon>
        <taxon>Alphaproteobacteria</taxon>
        <taxon>Hyphomicrobiales</taxon>
        <taxon>Methylobacteriaceae</taxon>
        <taxon>Methylobacterium</taxon>
    </lineage>
</organism>
<evidence type="ECO:0000313" key="3">
    <source>
        <dbReference type="EMBL" id="MDQ0542005.1"/>
    </source>
</evidence>
<accession>A0AAJ1WUW4</accession>
<feature type="coiled-coil region" evidence="1">
    <location>
        <begin position="217"/>
        <end position="251"/>
    </location>
</feature>
<feature type="coiled-coil region" evidence="1">
    <location>
        <begin position="296"/>
        <end position="348"/>
    </location>
</feature>